<feature type="domain" description="Purine catabolism PurC-like" evidence="1">
    <location>
        <begin position="10"/>
        <end position="123"/>
    </location>
</feature>
<evidence type="ECO:0000259" key="2">
    <source>
        <dbReference type="Pfam" id="PF13556"/>
    </source>
</evidence>
<dbReference type="PANTHER" id="PTHR33744">
    <property type="entry name" value="CARBOHYDRATE DIACID REGULATOR"/>
    <property type="match status" value="1"/>
</dbReference>
<dbReference type="EMBL" id="BAAAMQ010000010">
    <property type="protein sequence ID" value="GAA2107684.1"/>
    <property type="molecule type" value="Genomic_DNA"/>
</dbReference>
<dbReference type="Pfam" id="PF07905">
    <property type="entry name" value="PucR"/>
    <property type="match status" value="1"/>
</dbReference>
<dbReference type="InterPro" id="IPR012914">
    <property type="entry name" value="PucR_dom"/>
</dbReference>
<keyword evidence="4" id="KW-1185">Reference proteome</keyword>
<sequence>MKFTVQSLIDDPLIRTRLVAGQAGRDREVAWAHTCEVEDPWHWLGSGDLLMTDGYSFPSDADGQANFVRELARANIAGLALGEGFAAPPLTPEAIAAAEDLGFPIMLTARAVPFVTIARVVADAARGRGDSRASRILRLYEILRRTQGGEAGDRLLDQLGTELRASLNVVELRSGRPLLPSTTSIPGPLRASILERVREQRGQLSAFNRFKTDEASVLLVPVGARNMAALLVTPHAPTDAPDLLLAQHAATIAGLEVERRAARAARVRARAAELARNMLAGAISPDAALAQMRAHGLRGGPWRVLVWNETPDDSMEPDVAAGGLVESLSFVEWPHLYTSVDDTHLLVVSDAAYDSGLGVDDFDVSVGVSQPLAAIGRLADAFREARWALESARQSGAQSAVYGSHGSYFMPNTVAEGEVAVQRLLGPLLTYDESNESELVRSLQVYFDANRSWQEGSRRLGIHKQTLVYRLKKIEEILGVDLRDFGVQAELYLALRTLGLLTGGDDVNPRRAGSSAGRLPNGSS</sequence>
<dbReference type="InterPro" id="IPR025736">
    <property type="entry name" value="PucR_C-HTH_dom"/>
</dbReference>
<organism evidence="3 4">
    <name type="scientific">Nocardioides furvisabuli</name>
    <dbReference type="NCBI Taxonomy" id="375542"/>
    <lineage>
        <taxon>Bacteria</taxon>
        <taxon>Bacillati</taxon>
        <taxon>Actinomycetota</taxon>
        <taxon>Actinomycetes</taxon>
        <taxon>Propionibacteriales</taxon>
        <taxon>Nocardioidaceae</taxon>
        <taxon>Nocardioides</taxon>
    </lineage>
</organism>
<proteinExistence type="predicted"/>
<dbReference type="InterPro" id="IPR051448">
    <property type="entry name" value="CdaR-like_regulators"/>
</dbReference>
<dbReference type="PANTHER" id="PTHR33744:SF1">
    <property type="entry name" value="DNA-BINDING TRANSCRIPTIONAL ACTIVATOR ADER"/>
    <property type="match status" value="1"/>
</dbReference>
<evidence type="ECO:0000313" key="4">
    <source>
        <dbReference type="Proteomes" id="UP001501161"/>
    </source>
</evidence>
<evidence type="ECO:0000259" key="1">
    <source>
        <dbReference type="Pfam" id="PF07905"/>
    </source>
</evidence>
<gene>
    <name evidence="3" type="ORF">GCM10009726_21450</name>
</gene>
<dbReference type="Pfam" id="PF13556">
    <property type="entry name" value="HTH_30"/>
    <property type="match status" value="1"/>
</dbReference>
<accession>A0ABN2XA51</accession>
<reference evidence="3 4" key="1">
    <citation type="journal article" date="2019" name="Int. J. Syst. Evol. Microbiol.">
        <title>The Global Catalogue of Microorganisms (GCM) 10K type strain sequencing project: providing services to taxonomists for standard genome sequencing and annotation.</title>
        <authorList>
            <consortium name="The Broad Institute Genomics Platform"/>
            <consortium name="The Broad Institute Genome Sequencing Center for Infectious Disease"/>
            <person name="Wu L."/>
            <person name="Ma J."/>
        </authorList>
    </citation>
    <scope>NUCLEOTIDE SEQUENCE [LARGE SCALE GENOMIC DNA]</scope>
    <source>
        <strain evidence="3 4">JCM 13813</strain>
    </source>
</reference>
<dbReference type="RefSeq" id="WP_231248506.1">
    <property type="nucleotide sequence ID" value="NZ_BAAAMQ010000010.1"/>
</dbReference>
<protein>
    <submittedName>
        <fullName evidence="3">PucR family transcriptional regulator</fullName>
    </submittedName>
</protein>
<name>A0ABN2XA51_9ACTN</name>
<dbReference type="InterPro" id="IPR042070">
    <property type="entry name" value="PucR_C-HTH_sf"/>
</dbReference>
<evidence type="ECO:0000313" key="3">
    <source>
        <dbReference type="EMBL" id="GAA2107684.1"/>
    </source>
</evidence>
<dbReference type="Gene3D" id="1.10.10.2840">
    <property type="entry name" value="PucR C-terminal helix-turn-helix domain"/>
    <property type="match status" value="1"/>
</dbReference>
<feature type="domain" description="PucR C-terminal helix-turn-helix" evidence="2">
    <location>
        <begin position="439"/>
        <end position="496"/>
    </location>
</feature>
<dbReference type="Proteomes" id="UP001501161">
    <property type="component" value="Unassembled WGS sequence"/>
</dbReference>
<comment type="caution">
    <text evidence="3">The sequence shown here is derived from an EMBL/GenBank/DDBJ whole genome shotgun (WGS) entry which is preliminary data.</text>
</comment>